<dbReference type="EMBL" id="JACHLY010000001">
    <property type="protein sequence ID" value="MBB6000775.1"/>
    <property type="molecule type" value="Genomic_DNA"/>
</dbReference>
<evidence type="ECO:0000313" key="1">
    <source>
        <dbReference type="EMBL" id="MBB6000775.1"/>
    </source>
</evidence>
<accession>A0A841ECA4</accession>
<dbReference type="AlphaFoldDB" id="A0A841ECA4"/>
<sequence>MAGTKWISIFPENIDESIPRASAALLMNDYRTGYPFACMEAAQISAARTAASAVLAAEVLLGSRRGRLAVVGAGIISRNILEFFAAGRLAMDAHVQPARILLCGSDDGQGLRAL</sequence>
<keyword evidence="2" id="KW-1185">Reference proteome</keyword>
<dbReference type="Gene3D" id="3.30.1780.10">
    <property type="entry name" value="ornithine cyclodeaminase, domain 1"/>
    <property type="match status" value="1"/>
</dbReference>
<dbReference type="GO" id="GO:0005737">
    <property type="term" value="C:cytoplasm"/>
    <property type="evidence" value="ECO:0007669"/>
    <property type="project" value="TreeGrafter"/>
</dbReference>
<evidence type="ECO:0000313" key="2">
    <source>
        <dbReference type="Proteomes" id="UP000578077"/>
    </source>
</evidence>
<organism evidence="1 2">
    <name type="scientific">Streptomonospora salina</name>
    <dbReference type="NCBI Taxonomy" id="104205"/>
    <lineage>
        <taxon>Bacteria</taxon>
        <taxon>Bacillati</taxon>
        <taxon>Actinomycetota</taxon>
        <taxon>Actinomycetes</taxon>
        <taxon>Streptosporangiales</taxon>
        <taxon>Nocardiopsidaceae</taxon>
        <taxon>Streptomonospora</taxon>
    </lineage>
</organism>
<dbReference type="InterPro" id="IPR036291">
    <property type="entry name" value="NAD(P)-bd_dom_sf"/>
</dbReference>
<dbReference type="Pfam" id="PF02423">
    <property type="entry name" value="OCD_Mu_crystall"/>
    <property type="match status" value="1"/>
</dbReference>
<dbReference type="InterPro" id="IPR003462">
    <property type="entry name" value="ODC_Mu_crystall"/>
</dbReference>
<dbReference type="PANTHER" id="PTHR13812:SF19">
    <property type="entry name" value="KETIMINE REDUCTASE MU-CRYSTALLIN"/>
    <property type="match status" value="1"/>
</dbReference>
<dbReference type="SUPFAM" id="SSF51735">
    <property type="entry name" value="NAD(P)-binding Rossmann-fold domains"/>
    <property type="match status" value="1"/>
</dbReference>
<proteinExistence type="predicted"/>
<dbReference type="PANTHER" id="PTHR13812">
    <property type="entry name" value="KETIMINE REDUCTASE MU-CRYSTALLIN"/>
    <property type="match status" value="1"/>
</dbReference>
<comment type="caution">
    <text evidence="1">The sequence shown here is derived from an EMBL/GenBank/DDBJ whole genome shotgun (WGS) entry which is preliminary data.</text>
</comment>
<gene>
    <name evidence="1" type="ORF">HNR25_004526</name>
</gene>
<dbReference type="InterPro" id="IPR023401">
    <property type="entry name" value="ODC_N"/>
</dbReference>
<dbReference type="Proteomes" id="UP000578077">
    <property type="component" value="Unassembled WGS sequence"/>
</dbReference>
<protein>
    <submittedName>
        <fullName evidence="1">Ornithine cyclodeaminase/alanine dehydrogenase-like protein (Mu-crystallin family)</fullName>
    </submittedName>
</protein>
<reference evidence="1 2" key="1">
    <citation type="submission" date="2020-08" db="EMBL/GenBank/DDBJ databases">
        <title>Sequencing the genomes of 1000 actinobacteria strains.</title>
        <authorList>
            <person name="Klenk H.-P."/>
        </authorList>
    </citation>
    <scope>NUCLEOTIDE SEQUENCE [LARGE SCALE GENOMIC DNA]</scope>
    <source>
        <strain evidence="1 2">DSM 44593</strain>
    </source>
</reference>
<name>A0A841ECA4_9ACTN</name>